<dbReference type="RefSeq" id="WP_114809083.1">
    <property type="nucleotide sequence ID" value="NZ_CP139965.1"/>
</dbReference>
<protein>
    <submittedName>
        <fullName evidence="1">DUF2946 domain-containing protein</fullName>
    </submittedName>
</protein>
<dbReference type="Pfam" id="PF11162">
    <property type="entry name" value="DUF2946"/>
    <property type="match status" value="1"/>
</dbReference>
<dbReference type="EMBL" id="CP139965">
    <property type="protein sequence ID" value="WQD81120.1"/>
    <property type="molecule type" value="Genomic_DNA"/>
</dbReference>
<evidence type="ECO:0000313" key="2">
    <source>
        <dbReference type="Proteomes" id="UP001325479"/>
    </source>
</evidence>
<proteinExistence type="predicted"/>
<organism evidence="1 2">
    <name type="scientific">Paraburkholderia kururiensis</name>
    <dbReference type="NCBI Taxonomy" id="984307"/>
    <lineage>
        <taxon>Bacteria</taxon>
        <taxon>Pseudomonadati</taxon>
        <taxon>Pseudomonadota</taxon>
        <taxon>Betaproteobacteria</taxon>
        <taxon>Burkholderiales</taxon>
        <taxon>Burkholderiaceae</taxon>
        <taxon>Paraburkholderia</taxon>
    </lineage>
</organism>
<keyword evidence="2" id="KW-1185">Reference proteome</keyword>
<dbReference type="InterPro" id="IPR021333">
    <property type="entry name" value="DUF2946"/>
</dbReference>
<reference evidence="1 2" key="1">
    <citation type="submission" date="2023-12" db="EMBL/GenBank/DDBJ databases">
        <title>Genome sequencing and assembly of bacterial species from a model synthetic community.</title>
        <authorList>
            <person name="Hogle S.L."/>
        </authorList>
    </citation>
    <scope>NUCLEOTIDE SEQUENCE [LARGE SCALE GENOMIC DNA]</scope>
    <source>
        <strain evidence="1 2">HAMBI 2494</strain>
    </source>
</reference>
<dbReference type="Proteomes" id="UP001325479">
    <property type="component" value="Chromosome"/>
</dbReference>
<sequence>MLNRLQRKTGCLLGLLAILMLTLAPAISQMRAAADRMEFSSEAHTRAFHLALCSAQATPDNAALLPDASTHSASHGLFAHLQACGYCGFFAHTPALPTAQAVFVLTVRAIAHRVATRFESLRRAFALTAAQPRAPPLFS</sequence>
<accession>A0ABZ0WUM0</accession>
<name>A0ABZ0WUM0_9BURK</name>
<gene>
    <name evidence="1" type="ORF">U0042_22355</name>
</gene>
<evidence type="ECO:0000313" key="1">
    <source>
        <dbReference type="EMBL" id="WQD81120.1"/>
    </source>
</evidence>